<reference evidence="1 2" key="1">
    <citation type="submission" date="2007-06" db="EMBL/GenBank/DDBJ databases">
        <title>The Genome Sequence of Coccidioides posadasii RMSCC_3488.</title>
        <authorList>
            <consortium name="Coccidioides Genome Resources Consortium"/>
            <consortium name="The Broad Institute Genome Sequencing Platform"/>
            <person name="Henn M.R."/>
            <person name="Sykes S."/>
            <person name="Young S."/>
            <person name="Jaffe D."/>
            <person name="Berlin A."/>
            <person name="Alvarez P."/>
            <person name="Butler J."/>
            <person name="Gnerre S."/>
            <person name="Grabherr M."/>
            <person name="Mauceli E."/>
            <person name="Brockman W."/>
            <person name="Kodira C."/>
            <person name="Alvarado L."/>
            <person name="Zeng Q."/>
            <person name="Crawford M."/>
            <person name="Antoine C."/>
            <person name="Devon K."/>
            <person name="Galgiani J."/>
            <person name="Orsborn K."/>
            <person name="Lewis M.L."/>
            <person name="Nusbaum C."/>
            <person name="Galagan J."/>
            <person name="Birren B."/>
        </authorList>
    </citation>
    <scope>NUCLEOTIDE SEQUENCE [LARGE SCALE GENOMIC DNA]</scope>
    <source>
        <strain evidence="1 2">RMSCC 3488</strain>
    </source>
</reference>
<name>A0A0J6FB79_COCPO</name>
<dbReference type="Proteomes" id="UP000054567">
    <property type="component" value="Unassembled WGS sequence"/>
</dbReference>
<evidence type="ECO:0000313" key="2">
    <source>
        <dbReference type="Proteomes" id="UP000054567"/>
    </source>
</evidence>
<accession>A0A0J6FB79</accession>
<dbReference type="VEuPathDB" id="FungiDB:CPAG_06588"/>
<gene>
    <name evidence="1" type="ORF">CPAG_06588</name>
</gene>
<dbReference type="AlphaFoldDB" id="A0A0J6FB79"/>
<dbReference type="EMBL" id="DS268112">
    <property type="protein sequence ID" value="KMM70276.1"/>
    <property type="molecule type" value="Genomic_DNA"/>
</dbReference>
<protein>
    <submittedName>
        <fullName evidence="1">Uncharacterized protein</fullName>
    </submittedName>
</protein>
<proteinExistence type="predicted"/>
<reference evidence="2" key="3">
    <citation type="journal article" date="2010" name="Genome Res.">
        <title>Population genomic sequencing of Coccidioides fungi reveals recent hybridization and transposon control.</title>
        <authorList>
            <person name="Neafsey D.E."/>
            <person name="Barker B.M."/>
            <person name="Sharpton T.J."/>
            <person name="Stajich J.E."/>
            <person name="Park D.J."/>
            <person name="Whiston E."/>
            <person name="Hung C.-Y."/>
            <person name="McMahan C."/>
            <person name="White J."/>
            <person name="Sykes S."/>
            <person name="Heiman D."/>
            <person name="Young S."/>
            <person name="Zeng Q."/>
            <person name="Abouelleil A."/>
            <person name="Aftuck L."/>
            <person name="Bessette D."/>
            <person name="Brown A."/>
            <person name="FitzGerald M."/>
            <person name="Lui A."/>
            <person name="Macdonald J.P."/>
            <person name="Priest M."/>
            <person name="Orbach M.J."/>
            <person name="Galgiani J.N."/>
            <person name="Kirkland T.N."/>
            <person name="Cole G.T."/>
            <person name="Birren B.W."/>
            <person name="Henn M.R."/>
            <person name="Taylor J.W."/>
            <person name="Rounsley S.D."/>
        </authorList>
    </citation>
    <scope>NUCLEOTIDE SEQUENCE [LARGE SCALE GENOMIC DNA]</scope>
    <source>
        <strain evidence="2">RMSCC 3488</strain>
    </source>
</reference>
<evidence type="ECO:0000313" key="1">
    <source>
        <dbReference type="EMBL" id="KMM70276.1"/>
    </source>
</evidence>
<organism evidence="1 2">
    <name type="scientific">Coccidioides posadasii RMSCC 3488</name>
    <dbReference type="NCBI Taxonomy" id="454284"/>
    <lineage>
        <taxon>Eukaryota</taxon>
        <taxon>Fungi</taxon>
        <taxon>Dikarya</taxon>
        <taxon>Ascomycota</taxon>
        <taxon>Pezizomycotina</taxon>
        <taxon>Eurotiomycetes</taxon>
        <taxon>Eurotiomycetidae</taxon>
        <taxon>Onygenales</taxon>
        <taxon>Onygenaceae</taxon>
        <taxon>Coccidioides</taxon>
    </lineage>
</organism>
<reference evidence="2" key="2">
    <citation type="journal article" date="2009" name="Genome Res.">
        <title>Comparative genomic analyses of the human fungal pathogens Coccidioides and their relatives.</title>
        <authorList>
            <person name="Sharpton T.J."/>
            <person name="Stajich J.E."/>
            <person name="Rounsley S.D."/>
            <person name="Gardner M.J."/>
            <person name="Wortman J.R."/>
            <person name="Jordar V.S."/>
            <person name="Maiti R."/>
            <person name="Kodira C.D."/>
            <person name="Neafsey D.E."/>
            <person name="Zeng Q."/>
            <person name="Hung C.-Y."/>
            <person name="McMahan C."/>
            <person name="Muszewska A."/>
            <person name="Grynberg M."/>
            <person name="Mandel M.A."/>
            <person name="Kellner E.M."/>
            <person name="Barker B.M."/>
            <person name="Galgiani J.N."/>
            <person name="Orbach M.J."/>
            <person name="Kirkland T.N."/>
            <person name="Cole G.T."/>
            <person name="Henn M.R."/>
            <person name="Birren B.W."/>
            <person name="Taylor J.W."/>
        </authorList>
    </citation>
    <scope>NUCLEOTIDE SEQUENCE [LARGE SCALE GENOMIC DNA]</scope>
    <source>
        <strain evidence="2">RMSCC 3488</strain>
    </source>
</reference>
<sequence>MSDTQLRWWEPEKRSTSTVLVYCKAVQCKAWSLQKYGMHPSRWQVSRQKMVWNRAMRDNIVESWCGLIYMHPDLLDEQAQICLLMFCNGFTVASPVTVTFSRLAQLLMVWTPSHPKIWLSQGGYKEK</sequence>